<proteinExistence type="predicted"/>
<dbReference type="GeneID" id="89939156"/>
<keyword evidence="2" id="KW-1185">Reference proteome</keyword>
<reference evidence="1" key="2">
    <citation type="submission" date="2023-05" db="EMBL/GenBank/DDBJ databases">
        <authorList>
            <consortium name="Lawrence Berkeley National Laboratory"/>
            <person name="Steindorff A."/>
            <person name="Hensen N."/>
            <person name="Bonometti L."/>
            <person name="Westerberg I."/>
            <person name="Brannstrom I.O."/>
            <person name="Guillou S."/>
            <person name="Cros-Aarteil S."/>
            <person name="Calhoun S."/>
            <person name="Haridas S."/>
            <person name="Kuo A."/>
            <person name="Mondo S."/>
            <person name="Pangilinan J."/>
            <person name="Riley R."/>
            <person name="Labutti K."/>
            <person name="Andreopoulos B."/>
            <person name="Lipzen A."/>
            <person name="Chen C."/>
            <person name="Yanf M."/>
            <person name="Daum C."/>
            <person name="Ng V."/>
            <person name="Clum A."/>
            <person name="Ohm R."/>
            <person name="Martin F."/>
            <person name="Silar P."/>
            <person name="Natvig D."/>
            <person name="Lalanne C."/>
            <person name="Gautier V."/>
            <person name="Ament-Velasquez S.L."/>
            <person name="Kruys A."/>
            <person name="Hutchinson M.I."/>
            <person name="Powell A.J."/>
            <person name="Barry K."/>
            <person name="Miller A.N."/>
            <person name="Grigoriev I.V."/>
            <person name="Debuchy R."/>
            <person name="Gladieux P."/>
            <person name="Thoren M.H."/>
            <person name="Johannesson H."/>
        </authorList>
    </citation>
    <scope>NUCLEOTIDE SEQUENCE</scope>
    <source>
        <strain evidence="1">CBS 508.74</strain>
    </source>
</reference>
<dbReference type="RefSeq" id="XP_064670606.1">
    <property type="nucleotide sequence ID" value="XM_064815031.1"/>
</dbReference>
<reference evidence="1" key="1">
    <citation type="journal article" date="2023" name="Mol. Phylogenet. Evol.">
        <title>Genome-scale phylogeny and comparative genomics of the fungal order Sordariales.</title>
        <authorList>
            <person name="Hensen N."/>
            <person name="Bonometti L."/>
            <person name="Westerberg I."/>
            <person name="Brannstrom I.O."/>
            <person name="Guillou S."/>
            <person name="Cros-Aarteil S."/>
            <person name="Calhoun S."/>
            <person name="Haridas S."/>
            <person name="Kuo A."/>
            <person name="Mondo S."/>
            <person name="Pangilinan J."/>
            <person name="Riley R."/>
            <person name="LaButti K."/>
            <person name="Andreopoulos B."/>
            <person name="Lipzen A."/>
            <person name="Chen C."/>
            <person name="Yan M."/>
            <person name="Daum C."/>
            <person name="Ng V."/>
            <person name="Clum A."/>
            <person name="Steindorff A."/>
            <person name="Ohm R.A."/>
            <person name="Martin F."/>
            <person name="Silar P."/>
            <person name="Natvig D.O."/>
            <person name="Lalanne C."/>
            <person name="Gautier V."/>
            <person name="Ament-Velasquez S.L."/>
            <person name="Kruys A."/>
            <person name="Hutchinson M.I."/>
            <person name="Powell A.J."/>
            <person name="Barry K."/>
            <person name="Miller A.N."/>
            <person name="Grigoriev I.V."/>
            <person name="Debuchy R."/>
            <person name="Gladieux P."/>
            <person name="Hiltunen Thoren M."/>
            <person name="Johannesson H."/>
        </authorList>
    </citation>
    <scope>NUCLEOTIDE SEQUENCE</scope>
    <source>
        <strain evidence="1">CBS 508.74</strain>
    </source>
</reference>
<evidence type="ECO:0000313" key="1">
    <source>
        <dbReference type="EMBL" id="KAK4113036.1"/>
    </source>
</evidence>
<dbReference type="EMBL" id="MU853340">
    <property type="protein sequence ID" value="KAK4113036.1"/>
    <property type="molecule type" value="Genomic_DNA"/>
</dbReference>
<dbReference type="Proteomes" id="UP001302812">
    <property type="component" value="Unassembled WGS sequence"/>
</dbReference>
<sequence length="77" mass="8722">MELERSLLVEKVNAAWSPENFFRVWTYMHGRVDYNKSHPLGQYYSTLSTSSHAGRELVGYSTRIISSHGGRDGSAKT</sequence>
<protein>
    <submittedName>
        <fullName evidence="1">Uncharacterized protein</fullName>
    </submittedName>
</protein>
<comment type="caution">
    <text evidence="1">The sequence shown here is derived from an EMBL/GenBank/DDBJ whole genome shotgun (WGS) entry which is preliminary data.</text>
</comment>
<organism evidence="1 2">
    <name type="scientific">Canariomyces notabilis</name>
    <dbReference type="NCBI Taxonomy" id="2074819"/>
    <lineage>
        <taxon>Eukaryota</taxon>
        <taxon>Fungi</taxon>
        <taxon>Dikarya</taxon>
        <taxon>Ascomycota</taxon>
        <taxon>Pezizomycotina</taxon>
        <taxon>Sordariomycetes</taxon>
        <taxon>Sordariomycetidae</taxon>
        <taxon>Sordariales</taxon>
        <taxon>Chaetomiaceae</taxon>
        <taxon>Canariomyces</taxon>
    </lineage>
</organism>
<evidence type="ECO:0000313" key="2">
    <source>
        <dbReference type="Proteomes" id="UP001302812"/>
    </source>
</evidence>
<name>A0AAN6TEN7_9PEZI</name>
<accession>A0AAN6TEN7</accession>
<dbReference type="AlphaFoldDB" id="A0AAN6TEN7"/>
<gene>
    <name evidence="1" type="ORF">N656DRAFT_778550</name>
</gene>